<comment type="similarity">
    <text evidence="2">Belongs to the EPSP synthase family.</text>
</comment>
<dbReference type="PANTHER" id="PTHR21090:SF5">
    <property type="entry name" value="PENTAFUNCTIONAL AROM POLYPEPTIDE"/>
    <property type="match status" value="1"/>
</dbReference>
<dbReference type="EMBL" id="KF900825">
    <property type="protein sequence ID" value="AIF08259.1"/>
    <property type="molecule type" value="Genomic_DNA"/>
</dbReference>
<evidence type="ECO:0000256" key="6">
    <source>
        <dbReference type="ARBA" id="ARBA00023141"/>
    </source>
</evidence>
<feature type="domain" description="Enolpyruvate transferase" evidence="8">
    <location>
        <begin position="269"/>
        <end position="389"/>
    </location>
</feature>
<dbReference type="Gene3D" id="3.65.10.10">
    <property type="entry name" value="Enolpyruvate transferase domain"/>
    <property type="match status" value="2"/>
</dbReference>
<comment type="pathway">
    <text evidence="1">Metabolic intermediate biosynthesis; chorismate biosynthesis; chorismate from D-erythrose 4-phosphate and phosphoenolpyruvate: step 6/7.</text>
</comment>
<evidence type="ECO:0000256" key="7">
    <source>
        <dbReference type="ARBA" id="ARBA00044633"/>
    </source>
</evidence>
<dbReference type="PANTHER" id="PTHR21090">
    <property type="entry name" value="AROM/DEHYDROQUINATE SYNTHASE"/>
    <property type="match status" value="1"/>
</dbReference>
<proteinExistence type="inferred from homology"/>
<keyword evidence="4" id="KW-0028">Amino-acid biosynthesis</keyword>
<dbReference type="InterPro" id="IPR001986">
    <property type="entry name" value="Enolpyruvate_Tfrase_dom"/>
</dbReference>
<dbReference type="GO" id="GO:0003866">
    <property type="term" value="F:3-phosphoshikimate 1-carboxyvinyltransferase activity"/>
    <property type="evidence" value="ECO:0007669"/>
    <property type="project" value="UniProtKB-EC"/>
</dbReference>
<protein>
    <recommendedName>
        <fullName evidence="3">3-phosphoshikimate 1-carboxyvinyltransferase</fullName>
        <ecNumber evidence="3">2.5.1.19</ecNumber>
    </recommendedName>
</protein>
<dbReference type="AlphaFoldDB" id="A0A075GWS4"/>
<evidence type="ECO:0000256" key="1">
    <source>
        <dbReference type="ARBA" id="ARBA00004811"/>
    </source>
</evidence>
<reference evidence="9" key="1">
    <citation type="journal article" date="2014" name="Genome Biol. Evol.">
        <title>Pangenome evidence for extensive interdomain horizontal transfer affecting lineage core and shell genes in uncultured planktonic thaumarchaeota and euryarchaeota.</title>
        <authorList>
            <person name="Deschamps P."/>
            <person name="Zivanovic Y."/>
            <person name="Moreira D."/>
            <person name="Rodriguez-Valera F."/>
            <person name="Lopez-Garcia P."/>
        </authorList>
    </citation>
    <scope>NUCLEOTIDE SEQUENCE</scope>
</reference>
<comment type="catalytic activity">
    <reaction evidence="7">
        <text>3-phosphoshikimate + phosphoenolpyruvate = 5-O-(1-carboxyvinyl)-3-phosphoshikimate + phosphate</text>
        <dbReference type="Rhea" id="RHEA:21256"/>
        <dbReference type="ChEBI" id="CHEBI:43474"/>
        <dbReference type="ChEBI" id="CHEBI:57701"/>
        <dbReference type="ChEBI" id="CHEBI:58702"/>
        <dbReference type="ChEBI" id="CHEBI:145989"/>
        <dbReference type="EC" id="2.5.1.19"/>
    </reaction>
    <physiologicalReaction direction="left-to-right" evidence="7">
        <dbReference type="Rhea" id="RHEA:21257"/>
    </physiologicalReaction>
</comment>
<dbReference type="GO" id="GO:0008652">
    <property type="term" value="P:amino acid biosynthetic process"/>
    <property type="evidence" value="ECO:0007669"/>
    <property type="project" value="UniProtKB-KW"/>
</dbReference>
<dbReference type="GO" id="GO:0009073">
    <property type="term" value="P:aromatic amino acid family biosynthetic process"/>
    <property type="evidence" value="ECO:0007669"/>
    <property type="project" value="UniProtKB-KW"/>
</dbReference>
<dbReference type="EC" id="2.5.1.19" evidence="3"/>
<dbReference type="UniPathway" id="UPA00053">
    <property type="reaction ID" value="UER00089"/>
</dbReference>
<name>A0A075GWS4_9EURY</name>
<keyword evidence="6" id="KW-0057">Aromatic amino acid biosynthesis</keyword>
<evidence type="ECO:0000256" key="2">
    <source>
        <dbReference type="ARBA" id="ARBA00009948"/>
    </source>
</evidence>
<dbReference type="PROSITE" id="PS00104">
    <property type="entry name" value="EPSP_SYNTHASE_1"/>
    <property type="match status" value="1"/>
</dbReference>
<evidence type="ECO:0000259" key="8">
    <source>
        <dbReference type="Pfam" id="PF00275"/>
    </source>
</evidence>
<dbReference type="Pfam" id="PF00275">
    <property type="entry name" value="EPSP_synthase"/>
    <property type="match status" value="2"/>
</dbReference>
<dbReference type="SUPFAM" id="SSF55205">
    <property type="entry name" value="EPT/RTPC-like"/>
    <property type="match status" value="1"/>
</dbReference>
<dbReference type="PIRSF" id="PIRSF000505">
    <property type="entry name" value="EPSPS"/>
    <property type="match status" value="1"/>
</dbReference>
<dbReference type="InterPro" id="IPR006264">
    <property type="entry name" value="EPSP_synthase"/>
</dbReference>
<evidence type="ECO:0000256" key="3">
    <source>
        <dbReference type="ARBA" id="ARBA00012450"/>
    </source>
</evidence>
<dbReference type="GO" id="GO:0009423">
    <property type="term" value="P:chorismate biosynthetic process"/>
    <property type="evidence" value="ECO:0007669"/>
    <property type="project" value="UniProtKB-UniPathway"/>
</dbReference>
<dbReference type="InterPro" id="IPR023193">
    <property type="entry name" value="EPSP_synthase_CS"/>
</dbReference>
<gene>
    <name evidence="9" type="primary">aroA</name>
</gene>
<feature type="domain" description="Enolpyruvate transferase" evidence="8">
    <location>
        <begin position="16"/>
        <end position="176"/>
    </location>
</feature>
<evidence type="ECO:0000256" key="4">
    <source>
        <dbReference type="ARBA" id="ARBA00022605"/>
    </source>
</evidence>
<evidence type="ECO:0000313" key="9">
    <source>
        <dbReference type="EMBL" id="AIF08259.1"/>
    </source>
</evidence>
<accession>A0A075GWS4</accession>
<dbReference type="InterPro" id="IPR013792">
    <property type="entry name" value="RNA3'P_cycl/enolpyr_Trfase_a/b"/>
</dbReference>
<keyword evidence="5 9" id="KW-0808">Transferase</keyword>
<dbReference type="InterPro" id="IPR036968">
    <property type="entry name" value="Enolpyruvate_Tfrase_sf"/>
</dbReference>
<organism evidence="9">
    <name type="scientific">uncultured marine group II/III euryarchaeote KM3_27_E07</name>
    <dbReference type="NCBI Taxonomy" id="1456430"/>
    <lineage>
        <taxon>Archaea</taxon>
        <taxon>Methanobacteriati</taxon>
        <taxon>Methanobacteriota</taxon>
        <taxon>environmental samples</taxon>
    </lineage>
</organism>
<sequence>MLTLEPMDLHDPIDWTLPPSKSHMIRWLALAAQAEGETVLSFDGEPGEDILSMAECLRQLGVGIDQSASQWSVTGVGAGGFSEPEGVLDCGNSGTAVRFLTAIAAGIESEVMLDGDASLRRRDLSTLNSALRELGCKISSDAVPLSVKGPISTGGTHLDMRSSSQPLSALLLASPGYSGPLHLGLSEGSVSRGYSRLSFKLAELCGSPNRLDSDIVIIEPWRVSTPVAVGIPDETSLLPMAMLMSELHCVEVGVRGWDNELTPALMALSEQASELDLRDESDVITPAAALLALVRGGRITDAAHSRGKESDRILRTVEMLAAFGMASNATDDGIEISGGQVPARPESPVETHGDHRIAMTAMVLASKVGGTIVNPEVSAVTDPEFIERMTGLGK</sequence>
<evidence type="ECO:0000256" key="5">
    <source>
        <dbReference type="ARBA" id="ARBA00022679"/>
    </source>
</evidence>